<dbReference type="AlphaFoldDB" id="A0A2I0JTB5"/>
<organism evidence="1 2">
    <name type="scientific">Punica granatum</name>
    <name type="common">Pomegranate</name>
    <dbReference type="NCBI Taxonomy" id="22663"/>
    <lineage>
        <taxon>Eukaryota</taxon>
        <taxon>Viridiplantae</taxon>
        <taxon>Streptophyta</taxon>
        <taxon>Embryophyta</taxon>
        <taxon>Tracheophyta</taxon>
        <taxon>Spermatophyta</taxon>
        <taxon>Magnoliopsida</taxon>
        <taxon>eudicotyledons</taxon>
        <taxon>Gunneridae</taxon>
        <taxon>Pentapetalae</taxon>
        <taxon>rosids</taxon>
        <taxon>malvids</taxon>
        <taxon>Myrtales</taxon>
        <taxon>Lythraceae</taxon>
        <taxon>Punica</taxon>
    </lineage>
</organism>
<dbReference type="SUPFAM" id="SSF48264">
    <property type="entry name" value="Cytochrome P450"/>
    <property type="match status" value="1"/>
</dbReference>
<dbReference type="GO" id="GO:0020037">
    <property type="term" value="F:heme binding"/>
    <property type="evidence" value="ECO:0007669"/>
    <property type="project" value="InterPro"/>
</dbReference>
<gene>
    <name evidence="1" type="ORF">CRG98_020073</name>
</gene>
<dbReference type="Pfam" id="PF00067">
    <property type="entry name" value="p450"/>
    <property type="match status" value="1"/>
</dbReference>
<proteinExistence type="predicted"/>
<dbReference type="InterPro" id="IPR001128">
    <property type="entry name" value="Cyt_P450"/>
</dbReference>
<dbReference type="Gene3D" id="1.10.630.10">
    <property type="entry name" value="Cytochrome P450"/>
    <property type="match status" value="1"/>
</dbReference>
<dbReference type="InterPro" id="IPR036396">
    <property type="entry name" value="Cyt_P450_sf"/>
</dbReference>
<evidence type="ECO:0000313" key="1">
    <source>
        <dbReference type="EMBL" id="PKI59545.1"/>
    </source>
</evidence>
<comment type="caution">
    <text evidence="1">The sequence shown here is derived from an EMBL/GenBank/DDBJ whole genome shotgun (WGS) entry which is preliminary data.</text>
</comment>
<name>A0A2I0JTB5_PUNGR</name>
<dbReference type="GO" id="GO:0005506">
    <property type="term" value="F:iron ion binding"/>
    <property type="evidence" value="ECO:0007669"/>
    <property type="project" value="InterPro"/>
</dbReference>
<sequence>MILILSTIFALFGYLWIFCFKAPKGSPPSPIGLPLLGSLPFLDPELHTYFPDLVRRYGPLLRIMLENKCVIVVSSPSIARELAGPPRLVGRTLCGLRTGPKWRMLCKSEVGASVGAEFRQVVAEITSLLEKPNVSDFFPFLAQFDLQVIVKQMNGLVKRFDKIFETIIDQRPRVKK</sequence>
<protein>
    <submittedName>
        <fullName evidence="1">Uncharacterized protein</fullName>
    </submittedName>
</protein>
<evidence type="ECO:0000313" key="2">
    <source>
        <dbReference type="Proteomes" id="UP000233551"/>
    </source>
</evidence>
<dbReference type="PANTHER" id="PTHR47951">
    <property type="entry name" value="OS08G0547900 PROTEIN"/>
    <property type="match status" value="1"/>
</dbReference>
<keyword evidence="2" id="KW-1185">Reference proteome</keyword>
<dbReference type="Proteomes" id="UP000233551">
    <property type="component" value="Unassembled WGS sequence"/>
</dbReference>
<dbReference type="PANTHER" id="PTHR47951:SF3">
    <property type="entry name" value="CYTOCHROME P450, FAMILY 706, SUBFAMILY A, POLYPEPTIDE 4"/>
    <property type="match status" value="1"/>
</dbReference>
<dbReference type="GO" id="GO:0016705">
    <property type="term" value="F:oxidoreductase activity, acting on paired donors, with incorporation or reduction of molecular oxygen"/>
    <property type="evidence" value="ECO:0007669"/>
    <property type="project" value="InterPro"/>
</dbReference>
<reference evidence="1 2" key="1">
    <citation type="submission" date="2017-11" db="EMBL/GenBank/DDBJ databases">
        <title>De-novo sequencing of pomegranate (Punica granatum L.) genome.</title>
        <authorList>
            <person name="Akparov Z."/>
            <person name="Amiraslanov A."/>
            <person name="Hajiyeva S."/>
            <person name="Abbasov M."/>
            <person name="Kaur K."/>
            <person name="Hamwieh A."/>
            <person name="Solovyev V."/>
            <person name="Salamov A."/>
            <person name="Braich B."/>
            <person name="Kosarev P."/>
            <person name="Mahmoud A."/>
            <person name="Hajiyev E."/>
            <person name="Babayeva S."/>
            <person name="Izzatullayeva V."/>
            <person name="Mammadov A."/>
            <person name="Mammadov A."/>
            <person name="Sharifova S."/>
            <person name="Ojaghi J."/>
            <person name="Eynullazada K."/>
            <person name="Bayramov B."/>
            <person name="Abdulazimova A."/>
            <person name="Shahmuradov I."/>
        </authorList>
    </citation>
    <scope>NUCLEOTIDE SEQUENCE [LARGE SCALE GENOMIC DNA]</scope>
    <source>
        <strain evidence="2">cv. AG2017</strain>
        <tissue evidence="1">Leaf</tissue>
    </source>
</reference>
<dbReference type="EMBL" id="PGOL01001267">
    <property type="protein sequence ID" value="PKI59545.1"/>
    <property type="molecule type" value="Genomic_DNA"/>
</dbReference>
<dbReference type="STRING" id="22663.A0A2I0JTB5"/>
<dbReference type="GO" id="GO:0004497">
    <property type="term" value="F:monooxygenase activity"/>
    <property type="evidence" value="ECO:0007669"/>
    <property type="project" value="InterPro"/>
</dbReference>
<accession>A0A2I0JTB5</accession>